<dbReference type="SUPFAM" id="SSF48576">
    <property type="entry name" value="Terpenoid synthases"/>
    <property type="match status" value="1"/>
</dbReference>
<keyword evidence="4" id="KW-0460">Magnesium</keyword>
<dbReference type="GO" id="GO:0046872">
    <property type="term" value="F:metal ion binding"/>
    <property type="evidence" value="ECO:0007669"/>
    <property type="project" value="UniProtKB-KW"/>
</dbReference>
<name>A0A438DXT9_VITVI</name>
<evidence type="ECO:0000313" key="7">
    <source>
        <dbReference type="Proteomes" id="UP000288805"/>
    </source>
</evidence>
<accession>A0A438DXT9</accession>
<evidence type="ECO:0000256" key="3">
    <source>
        <dbReference type="ARBA" id="ARBA00022723"/>
    </source>
</evidence>
<dbReference type="AlphaFoldDB" id="A0A438DXT9"/>
<dbReference type="InterPro" id="IPR008949">
    <property type="entry name" value="Isoprenoid_synthase_dom_sf"/>
</dbReference>
<comment type="similarity">
    <text evidence="2 5">Belongs to the FPP/GGPP synthase family.</text>
</comment>
<dbReference type="Gene3D" id="1.10.600.10">
    <property type="entry name" value="Farnesyl Diphosphate Synthase"/>
    <property type="match status" value="1"/>
</dbReference>
<evidence type="ECO:0000313" key="6">
    <source>
        <dbReference type="EMBL" id="RVW40242.1"/>
    </source>
</evidence>
<dbReference type="GO" id="GO:0008299">
    <property type="term" value="P:isoprenoid biosynthetic process"/>
    <property type="evidence" value="ECO:0007669"/>
    <property type="project" value="InterPro"/>
</dbReference>
<gene>
    <name evidence="6" type="primary">GGPS_0</name>
    <name evidence="6" type="ORF">CK203_078359</name>
</gene>
<dbReference type="Pfam" id="PF00348">
    <property type="entry name" value="polyprenyl_synt"/>
    <property type="match status" value="1"/>
</dbReference>
<organism evidence="6 7">
    <name type="scientific">Vitis vinifera</name>
    <name type="common">Grape</name>
    <dbReference type="NCBI Taxonomy" id="29760"/>
    <lineage>
        <taxon>Eukaryota</taxon>
        <taxon>Viridiplantae</taxon>
        <taxon>Streptophyta</taxon>
        <taxon>Embryophyta</taxon>
        <taxon>Tracheophyta</taxon>
        <taxon>Spermatophyta</taxon>
        <taxon>Magnoliopsida</taxon>
        <taxon>eudicotyledons</taxon>
        <taxon>Gunneridae</taxon>
        <taxon>Pentapetalae</taxon>
        <taxon>rosids</taxon>
        <taxon>Vitales</taxon>
        <taxon>Vitaceae</taxon>
        <taxon>Viteae</taxon>
        <taxon>Vitis</taxon>
    </lineage>
</organism>
<evidence type="ECO:0000256" key="4">
    <source>
        <dbReference type="ARBA" id="ARBA00022842"/>
    </source>
</evidence>
<evidence type="ECO:0000256" key="5">
    <source>
        <dbReference type="RuleBase" id="RU004466"/>
    </source>
</evidence>
<comment type="caution">
    <text evidence="6">The sequence shown here is derived from an EMBL/GenBank/DDBJ whole genome shotgun (WGS) entry which is preliminary data.</text>
</comment>
<sequence>MATAFTHVNGQNFISTLHRSNHRRPSGGPIRVTMAQKSSYWNSINDDIDAHLRRVITIREPFSVFKPMHHLTFAAPETTAPALCIAACELFGGRRELAIAAASALHLMHAASYFHEHIPLTDQTRPNSPPRPGPTFGPNIELLTGDGMIPFGLELLAKSNNLDDDDEHSDRILQVIIELTRAIGSQGVVNGQYIQAQCDESNPSVGKAGSTRIVTDKKGSELHACGAACGAILGGGKEKEIEKLRKYGFYAGTIQKMSKLKEVEKNREVIEEMRRLALKELEYFDEEKVEPISSFINV</sequence>
<proteinExistence type="inferred from homology"/>
<evidence type="ECO:0000256" key="2">
    <source>
        <dbReference type="ARBA" id="ARBA00006706"/>
    </source>
</evidence>
<reference evidence="6 7" key="1">
    <citation type="journal article" date="2018" name="PLoS Genet.">
        <title>Population sequencing reveals clonal diversity and ancestral inbreeding in the grapevine cultivar Chardonnay.</title>
        <authorList>
            <person name="Roach M.J."/>
            <person name="Johnson D.L."/>
            <person name="Bohlmann J."/>
            <person name="van Vuuren H.J."/>
            <person name="Jones S.J."/>
            <person name="Pretorius I.S."/>
            <person name="Schmidt S.A."/>
            <person name="Borneman A.R."/>
        </authorList>
    </citation>
    <scope>NUCLEOTIDE SEQUENCE [LARGE SCALE GENOMIC DNA]</scope>
    <source>
        <strain evidence="7">cv. Chardonnay</strain>
        <tissue evidence="6">Leaf</tissue>
    </source>
</reference>
<dbReference type="GO" id="GO:0004659">
    <property type="term" value="F:prenyltransferase activity"/>
    <property type="evidence" value="ECO:0007669"/>
    <property type="project" value="InterPro"/>
</dbReference>
<dbReference type="PANTHER" id="PTHR43281:SF6">
    <property type="entry name" value="HETERODIMERIC GERANYLGERANYL PYROPHOSPHATE SYNTHASE SMALL SUBUNIT, CHLOROPLASTIC-LIKE"/>
    <property type="match status" value="1"/>
</dbReference>
<keyword evidence="3" id="KW-0479">Metal-binding</keyword>
<evidence type="ECO:0000256" key="1">
    <source>
        <dbReference type="ARBA" id="ARBA00001946"/>
    </source>
</evidence>
<protein>
    <submittedName>
        <fullName evidence="6">Geranylgeranyl pyrophosphate synthase, chloroplastic</fullName>
    </submittedName>
</protein>
<keyword evidence="5" id="KW-0808">Transferase</keyword>
<dbReference type="PANTHER" id="PTHR43281">
    <property type="entry name" value="FARNESYL DIPHOSPHATE SYNTHASE"/>
    <property type="match status" value="1"/>
</dbReference>
<comment type="cofactor">
    <cofactor evidence="1">
        <name>Mg(2+)</name>
        <dbReference type="ChEBI" id="CHEBI:18420"/>
    </cofactor>
</comment>
<dbReference type="EMBL" id="QGNW01001463">
    <property type="protein sequence ID" value="RVW40242.1"/>
    <property type="molecule type" value="Genomic_DNA"/>
</dbReference>
<dbReference type="Proteomes" id="UP000288805">
    <property type="component" value="Unassembled WGS sequence"/>
</dbReference>
<dbReference type="InterPro" id="IPR000092">
    <property type="entry name" value="Polyprenyl_synt"/>
</dbReference>